<evidence type="ECO:0000313" key="2">
    <source>
        <dbReference type="Proteomes" id="UP001234178"/>
    </source>
</evidence>
<dbReference type="EMBL" id="JAOYFB010000041">
    <property type="protein sequence ID" value="KAK4045232.1"/>
    <property type="molecule type" value="Genomic_DNA"/>
</dbReference>
<keyword evidence="2" id="KW-1185">Reference proteome</keyword>
<feature type="non-terminal residue" evidence="1">
    <location>
        <position position="1"/>
    </location>
</feature>
<dbReference type="Proteomes" id="UP001234178">
    <property type="component" value="Unassembled WGS sequence"/>
</dbReference>
<proteinExistence type="predicted"/>
<organism evidence="1 2">
    <name type="scientific">Daphnia magna</name>
    <dbReference type="NCBI Taxonomy" id="35525"/>
    <lineage>
        <taxon>Eukaryota</taxon>
        <taxon>Metazoa</taxon>
        <taxon>Ecdysozoa</taxon>
        <taxon>Arthropoda</taxon>
        <taxon>Crustacea</taxon>
        <taxon>Branchiopoda</taxon>
        <taxon>Diplostraca</taxon>
        <taxon>Cladocera</taxon>
        <taxon>Anomopoda</taxon>
        <taxon>Daphniidae</taxon>
        <taxon>Daphnia</taxon>
    </lineage>
</organism>
<protein>
    <submittedName>
        <fullName evidence="1">Uncharacterized protein</fullName>
    </submittedName>
</protein>
<sequence>PMSATDNLDEVLKELGELLRKKNAAYGDSFANVPKILAIMFPQIPEPTLRLVLLFARYLDKMARRAADPGAFGEDTVLDFAGYSVLDLCLVWAAKQEKVTEKKQDEAPGIVPATQWVIKRGQFYLCKLDDSHRFEWSASEGFAVHFRSHSEAEFVLGHVAEEER</sequence>
<comment type="caution">
    <text evidence="1">The sequence shown here is derived from an EMBL/GenBank/DDBJ whole genome shotgun (WGS) entry which is preliminary data.</text>
</comment>
<reference evidence="1 2" key="1">
    <citation type="journal article" date="2023" name="Nucleic Acids Res.">
        <title>The hologenome of Daphnia magna reveals possible DNA methylation and microbiome-mediated evolution of the host genome.</title>
        <authorList>
            <person name="Chaturvedi A."/>
            <person name="Li X."/>
            <person name="Dhandapani V."/>
            <person name="Marshall H."/>
            <person name="Kissane S."/>
            <person name="Cuenca-Cambronero M."/>
            <person name="Asole G."/>
            <person name="Calvet F."/>
            <person name="Ruiz-Romero M."/>
            <person name="Marangio P."/>
            <person name="Guigo R."/>
            <person name="Rago D."/>
            <person name="Mirbahai L."/>
            <person name="Eastwood N."/>
            <person name="Colbourne J.K."/>
            <person name="Zhou J."/>
            <person name="Mallon E."/>
            <person name="Orsini L."/>
        </authorList>
    </citation>
    <scope>NUCLEOTIDE SEQUENCE [LARGE SCALE GENOMIC DNA]</scope>
    <source>
        <strain evidence="1">LRV0_1</strain>
    </source>
</reference>
<evidence type="ECO:0000313" key="1">
    <source>
        <dbReference type="EMBL" id="KAK4045232.1"/>
    </source>
</evidence>
<gene>
    <name evidence="1" type="ORF">OUZ56_032640</name>
</gene>
<accession>A0ABR0B9H3</accession>
<name>A0ABR0B9H3_9CRUS</name>